<dbReference type="HAMAP" id="MF_00273">
    <property type="entry name" value="Ribosomal_eL20"/>
    <property type="match status" value="1"/>
</dbReference>
<dbReference type="Gene3D" id="3.10.20.10">
    <property type="match status" value="2"/>
</dbReference>
<feature type="domain" description="Large ribosomal subunit protein eL20" evidence="5">
    <location>
        <begin position="4"/>
        <end position="127"/>
    </location>
</feature>
<dbReference type="EMBL" id="CP003681">
    <property type="protein sequence ID" value="AFP65404.1"/>
    <property type="molecule type" value="Genomic_DNA"/>
</dbReference>
<gene>
    <name evidence="6" type="primary">rpl18A</name>
    <name evidence="6" type="ORF">CMESO_231</name>
</gene>
<evidence type="ECO:0000313" key="6">
    <source>
        <dbReference type="EMBL" id="AFP65404.1"/>
    </source>
</evidence>
<dbReference type="Pfam" id="PF01775">
    <property type="entry name" value="Ribosomal_L18A"/>
    <property type="match status" value="1"/>
</dbReference>
<geneLocation type="nucleomorph" evidence="6"/>
<keyword evidence="6" id="KW-0542">Nucleomorph</keyword>
<keyword evidence="3 4" id="KW-0687">Ribonucleoprotein</keyword>
<proteinExistence type="inferred from homology"/>
<dbReference type="Proteomes" id="UP000243348">
    <property type="component" value="Nucleomorph 2"/>
</dbReference>
<dbReference type="PANTHER" id="PTHR10052">
    <property type="entry name" value="60S RIBOSOMAL PROTEIN L18A"/>
    <property type="match status" value="1"/>
</dbReference>
<name>J7G2Z3_9CRYP</name>
<evidence type="ECO:0000256" key="1">
    <source>
        <dbReference type="ARBA" id="ARBA00009362"/>
    </source>
</evidence>
<dbReference type="GO" id="GO:0006412">
    <property type="term" value="P:translation"/>
    <property type="evidence" value="ECO:0007669"/>
    <property type="project" value="InterPro"/>
</dbReference>
<dbReference type="FunFam" id="3.10.20.10:FF:000001">
    <property type="entry name" value="60S ribosomal protein L18a"/>
    <property type="match status" value="1"/>
</dbReference>
<organism evidence="6 7">
    <name type="scientific">Chroomonas mesostigmatica CCMP1168</name>
    <dbReference type="NCBI Taxonomy" id="1195612"/>
    <lineage>
        <taxon>Eukaryota</taxon>
        <taxon>Cryptophyceae</taxon>
        <taxon>Pyrenomonadales</taxon>
        <taxon>Chroomonadaceae</taxon>
        <taxon>Chroomonas</taxon>
    </lineage>
</organism>
<dbReference type="AlphaFoldDB" id="J7G2Z3"/>
<sequence>MVWLKHYYIIGRQWPSASNPEPELFFMKIFAPNESVGKSRFWYFLKKTHKIKKIKGEIVSIKNIMEPKNNFAKDYGVWIRYESTSGTINMFKEYRDISACGAIEQMYMDMAGRHKAKWSSIIILRIERLKAWECIRPQTKQFKKEFIRFPIIRFKYRNHWDRFLVFPKASRPQNRL</sequence>
<keyword evidence="2 4" id="KW-0689">Ribosomal protein</keyword>
<comment type="similarity">
    <text evidence="1 4">Belongs to the eukaryotic ribosomal protein eL20 family.</text>
</comment>
<evidence type="ECO:0000313" key="7">
    <source>
        <dbReference type="Proteomes" id="UP000243348"/>
    </source>
</evidence>
<evidence type="ECO:0000259" key="5">
    <source>
        <dbReference type="Pfam" id="PF01775"/>
    </source>
</evidence>
<evidence type="ECO:0000256" key="3">
    <source>
        <dbReference type="ARBA" id="ARBA00023274"/>
    </source>
</evidence>
<dbReference type="InterPro" id="IPR023573">
    <property type="entry name" value="Ribosomal_eL20_dom"/>
</dbReference>
<evidence type="ECO:0000256" key="2">
    <source>
        <dbReference type="ARBA" id="ARBA00022980"/>
    </source>
</evidence>
<protein>
    <recommendedName>
        <fullName evidence="4">60S ribosomal protein L18a</fullName>
    </recommendedName>
</protein>
<dbReference type="InterPro" id="IPR021138">
    <property type="entry name" value="Ribosomal_eL20_eukaryotes"/>
</dbReference>
<dbReference type="InterPro" id="IPR028877">
    <property type="entry name" value="Ribosomal_eL20"/>
</dbReference>
<accession>J7G2Z3</accession>
<dbReference type="GO" id="GO:0005840">
    <property type="term" value="C:ribosome"/>
    <property type="evidence" value="ECO:0007669"/>
    <property type="project" value="UniProtKB-KW"/>
</dbReference>
<dbReference type="PIRSF" id="PIRSF002190">
    <property type="entry name" value="Ribosomal_L18a"/>
    <property type="match status" value="1"/>
</dbReference>
<dbReference type="GO" id="GO:0003735">
    <property type="term" value="F:structural constituent of ribosome"/>
    <property type="evidence" value="ECO:0007669"/>
    <property type="project" value="InterPro"/>
</dbReference>
<dbReference type="GO" id="GO:1990904">
    <property type="term" value="C:ribonucleoprotein complex"/>
    <property type="evidence" value="ECO:0007669"/>
    <property type="project" value="UniProtKB-KW"/>
</dbReference>
<dbReference type="SUPFAM" id="SSF160374">
    <property type="entry name" value="RplX-like"/>
    <property type="match status" value="1"/>
</dbReference>
<reference evidence="6 7" key="1">
    <citation type="journal article" date="2012" name="Genome Biol. Evol.">
        <title>Nucleomorph genome sequence of the cryptophyte alga Chroomonas mesostigmatica CCMP1168 reveals lineage-specific gene loss and genome complexity.</title>
        <authorList>
            <person name="Moore C.E."/>
            <person name="Curtis B."/>
            <person name="Mills T."/>
            <person name="Tanifuji G."/>
            <person name="Archibald J.M."/>
        </authorList>
    </citation>
    <scope>NUCLEOTIDE SEQUENCE [LARGE SCALE GENOMIC DNA]</scope>
    <source>
        <strain evidence="6 7">CCMP1168</strain>
    </source>
</reference>
<evidence type="ECO:0000256" key="4">
    <source>
        <dbReference type="PIRNR" id="PIRNR002190"/>
    </source>
</evidence>